<dbReference type="InterPro" id="IPR000953">
    <property type="entry name" value="Chromo/chromo_shadow_dom"/>
</dbReference>
<accession>A0A401GP42</accession>
<feature type="region of interest" description="Disordered" evidence="4">
    <location>
        <begin position="427"/>
        <end position="660"/>
    </location>
</feature>
<comment type="caution">
    <text evidence="6">The sequence shown here is derived from an EMBL/GenBank/DDBJ whole genome shotgun (WGS) entry which is preliminary data.</text>
</comment>
<gene>
    <name evidence="6" type="ORF">SCP_0510470</name>
</gene>
<dbReference type="Pfam" id="PF00628">
    <property type="entry name" value="PHD"/>
    <property type="match status" value="1"/>
</dbReference>
<dbReference type="InterPro" id="IPR011011">
    <property type="entry name" value="Znf_FYVE_PHD"/>
</dbReference>
<dbReference type="PROSITE" id="PS50013">
    <property type="entry name" value="CHROMO_2"/>
    <property type="match status" value="1"/>
</dbReference>
<dbReference type="STRING" id="139825.A0A401GP42"/>
<feature type="domain" description="Chromo" evidence="5">
    <location>
        <begin position="743"/>
        <end position="799"/>
    </location>
</feature>
<feature type="compositionally biased region" description="Polar residues" evidence="4">
    <location>
        <begin position="336"/>
        <end position="352"/>
    </location>
</feature>
<dbReference type="GeneID" id="38780905"/>
<feature type="compositionally biased region" description="Low complexity" evidence="4">
    <location>
        <begin position="514"/>
        <end position="544"/>
    </location>
</feature>
<dbReference type="Gene3D" id="2.40.50.40">
    <property type="match status" value="1"/>
</dbReference>
<feature type="compositionally biased region" description="Basic and acidic residues" evidence="4">
    <location>
        <begin position="602"/>
        <end position="616"/>
    </location>
</feature>
<dbReference type="GO" id="GO:0008270">
    <property type="term" value="F:zinc ion binding"/>
    <property type="evidence" value="ECO:0007669"/>
    <property type="project" value="UniProtKB-KW"/>
</dbReference>
<dbReference type="InterPro" id="IPR001965">
    <property type="entry name" value="Znf_PHD"/>
</dbReference>
<dbReference type="RefSeq" id="XP_027614901.1">
    <property type="nucleotide sequence ID" value="XM_027759100.1"/>
</dbReference>
<keyword evidence="2" id="KW-0863">Zinc-finger</keyword>
<keyword evidence="7" id="KW-1185">Reference proteome</keyword>
<feature type="compositionally biased region" description="Low complexity" evidence="4">
    <location>
        <begin position="427"/>
        <end position="504"/>
    </location>
</feature>
<dbReference type="GO" id="GO:0006338">
    <property type="term" value="P:chromatin remodeling"/>
    <property type="evidence" value="ECO:0007669"/>
    <property type="project" value="UniProtKB-ARBA"/>
</dbReference>
<keyword evidence="1" id="KW-0479">Metal-binding</keyword>
<dbReference type="SUPFAM" id="SSF57903">
    <property type="entry name" value="FYVE/PHD zinc finger"/>
    <property type="match status" value="1"/>
</dbReference>
<dbReference type="AlphaFoldDB" id="A0A401GP42"/>
<evidence type="ECO:0000256" key="1">
    <source>
        <dbReference type="ARBA" id="ARBA00022723"/>
    </source>
</evidence>
<protein>
    <recommendedName>
        <fullName evidence="5">Chromo domain-containing protein</fullName>
    </recommendedName>
</protein>
<dbReference type="Proteomes" id="UP000287166">
    <property type="component" value="Unassembled WGS sequence"/>
</dbReference>
<dbReference type="InterPro" id="IPR016197">
    <property type="entry name" value="Chromo-like_dom_sf"/>
</dbReference>
<dbReference type="OrthoDB" id="436852at2759"/>
<evidence type="ECO:0000256" key="2">
    <source>
        <dbReference type="ARBA" id="ARBA00022771"/>
    </source>
</evidence>
<name>A0A401GP42_9APHY</name>
<dbReference type="EMBL" id="BFAD01000005">
    <property type="protein sequence ID" value="GBE83988.1"/>
    <property type="molecule type" value="Genomic_DNA"/>
</dbReference>
<evidence type="ECO:0000313" key="7">
    <source>
        <dbReference type="Proteomes" id="UP000287166"/>
    </source>
</evidence>
<organism evidence="6 7">
    <name type="scientific">Sparassis crispa</name>
    <dbReference type="NCBI Taxonomy" id="139825"/>
    <lineage>
        <taxon>Eukaryota</taxon>
        <taxon>Fungi</taxon>
        <taxon>Dikarya</taxon>
        <taxon>Basidiomycota</taxon>
        <taxon>Agaricomycotina</taxon>
        <taxon>Agaricomycetes</taxon>
        <taxon>Polyporales</taxon>
        <taxon>Sparassidaceae</taxon>
        <taxon>Sparassis</taxon>
    </lineage>
</organism>
<dbReference type="InterPro" id="IPR013083">
    <property type="entry name" value="Znf_RING/FYVE/PHD"/>
</dbReference>
<evidence type="ECO:0000256" key="3">
    <source>
        <dbReference type="ARBA" id="ARBA00022833"/>
    </source>
</evidence>
<feature type="region of interest" description="Disordered" evidence="4">
    <location>
        <begin position="323"/>
        <end position="413"/>
    </location>
</feature>
<dbReference type="SMART" id="SM00249">
    <property type="entry name" value="PHD"/>
    <property type="match status" value="1"/>
</dbReference>
<dbReference type="Gene3D" id="3.30.40.10">
    <property type="entry name" value="Zinc/RING finger domain, C3HC4 (zinc finger)"/>
    <property type="match status" value="1"/>
</dbReference>
<keyword evidence="3" id="KW-0862">Zinc</keyword>
<dbReference type="InParanoid" id="A0A401GP42"/>
<evidence type="ECO:0000259" key="5">
    <source>
        <dbReference type="PROSITE" id="PS50013"/>
    </source>
</evidence>
<reference evidence="6 7" key="1">
    <citation type="journal article" date="2018" name="Sci. Rep.">
        <title>Genome sequence of the cauliflower mushroom Sparassis crispa (Hanabiratake) and its association with beneficial usage.</title>
        <authorList>
            <person name="Kiyama R."/>
            <person name="Furutani Y."/>
            <person name="Kawaguchi K."/>
            <person name="Nakanishi T."/>
        </authorList>
    </citation>
    <scope>NUCLEOTIDE SEQUENCE [LARGE SCALE GENOMIC DNA]</scope>
</reference>
<dbReference type="SUPFAM" id="SSF54160">
    <property type="entry name" value="Chromo domain-like"/>
    <property type="match status" value="1"/>
</dbReference>
<proteinExistence type="predicted"/>
<dbReference type="InterPro" id="IPR019787">
    <property type="entry name" value="Znf_PHD-finger"/>
</dbReference>
<evidence type="ECO:0000313" key="6">
    <source>
        <dbReference type="EMBL" id="GBE83988.1"/>
    </source>
</evidence>
<evidence type="ECO:0000256" key="4">
    <source>
        <dbReference type="SAM" id="MobiDB-lite"/>
    </source>
</evidence>
<sequence>MQPSQEHTGHAPSRLSGVPMYHVQDHRVGSPTAHVVQQAQPSYTSYAIPHSNTAALPAMQHQHQHQSQPSSAYVLPALTQALAKLHDHTYERFEHVEGSIKTVLDNIAAAEERARSETSQLAQWIERSHILQIKAVQSVLGRVQKLDGLIGGVSEPQPDVSVKDRLQRLEYALQELLEKTVDPQAPPAVSDRIDKAVNTSPHLVARDLVDKGIDPHLPNAEKTYIDTGVDAPVVRFMHASIDACAAMIDASTDALTPGKANAEVDALRPLYSDTAVHAHSAVHVDTDVGFPQRDSRSRSLSYVHMDLAAFGKAVPVQTRFPSSPFASEPMAPAAWTESSDTASPSADSNNTPRLKAENLPVSSGALPEHRAIEDDDRKEEGTSAAQREADSSDPDPDELGLFNPIDGSPQSEGVATPIALPVITHAPSSASSKSVLSSASPSASALTSPAPVSTLDAPSRSSTVSAVSSSTVAAGSTAARGTPSSLSKTLAPSSSPRLRLPLPRNLKSMPPSPALSTLSSLSSLSSLAGSQPSSSAPASVSSPSIQLASIPPPESQPPERDDSPEIQIIEPPPTHGRAKRRGKSGSTLKKPPAERPRKRRKTDGDALESVKVEQTKRRGRPPRHSTGAPRAGGRAVPSAAMADGRALEPEGETPPCRWPEKARNGEMQREFVQCDNCDAWYHFGCVGLAAGDPRLDPDASFHCPPCESSRQQRVRRHGMDIRNPGCGRPDCDHKGQAEETHEYFVERIIGRKPHGVTNDEPPAEFLWLVKWDGYKAVAATWTLPIHLGDCAGFIDDFENAALIEGHDLEDSYATVLLNEAAAVGWW</sequence>